<gene>
    <name evidence="1" type="ORF">Syun_010039</name>
</gene>
<keyword evidence="2" id="KW-1185">Reference proteome</keyword>
<dbReference type="AlphaFoldDB" id="A0AAP0KGS8"/>
<evidence type="ECO:0000313" key="1">
    <source>
        <dbReference type="EMBL" id="KAK9151730.1"/>
    </source>
</evidence>
<comment type="caution">
    <text evidence="1">The sequence shown here is derived from an EMBL/GenBank/DDBJ whole genome shotgun (WGS) entry which is preliminary data.</text>
</comment>
<protein>
    <submittedName>
        <fullName evidence="1">Uncharacterized protein</fullName>
    </submittedName>
</protein>
<proteinExistence type="predicted"/>
<dbReference type="EMBL" id="JBBNAF010000004">
    <property type="protein sequence ID" value="KAK9151730.1"/>
    <property type="molecule type" value="Genomic_DNA"/>
</dbReference>
<reference evidence="1 2" key="1">
    <citation type="submission" date="2024-01" db="EMBL/GenBank/DDBJ databases">
        <title>Genome assemblies of Stephania.</title>
        <authorList>
            <person name="Yang L."/>
        </authorList>
    </citation>
    <scope>NUCLEOTIDE SEQUENCE [LARGE SCALE GENOMIC DNA]</scope>
    <source>
        <strain evidence="1">YNDBR</strain>
        <tissue evidence="1">Leaf</tissue>
    </source>
</reference>
<name>A0AAP0KGS8_9MAGN</name>
<organism evidence="1 2">
    <name type="scientific">Stephania yunnanensis</name>
    <dbReference type="NCBI Taxonomy" id="152371"/>
    <lineage>
        <taxon>Eukaryota</taxon>
        <taxon>Viridiplantae</taxon>
        <taxon>Streptophyta</taxon>
        <taxon>Embryophyta</taxon>
        <taxon>Tracheophyta</taxon>
        <taxon>Spermatophyta</taxon>
        <taxon>Magnoliopsida</taxon>
        <taxon>Ranunculales</taxon>
        <taxon>Menispermaceae</taxon>
        <taxon>Menispermoideae</taxon>
        <taxon>Cissampelideae</taxon>
        <taxon>Stephania</taxon>
    </lineage>
</organism>
<dbReference type="Proteomes" id="UP001420932">
    <property type="component" value="Unassembled WGS sequence"/>
</dbReference>
<sequence>MCCALQILLNKVDTGDQLATKDPVDLDPGIDYGIGERVVSADPSTNITALSVTALSHGPSTALSLLHRSLSPESHSLRSDIAAIEAATRTSSLPSPSVGSAVGSVRRRSSLYLAISEALATTVLRQLEKLWILE</sequence>
<accession>A0AAP0KGS8</accession>
<evidence type="ECO:0000313" key="2">
    <source>
        <dbReference type="Proteomes" id="UP001420932"/>
    </source>
</evidence>